<feature type="domain" description="Helicase ATP-binding" evidence="4">
    <location>
        <begin position="138"/>
        <end position="290"/>
    </location>
</feature>
<proteinExistence type="predicted"/>
<reference evidence="7" key="1">
    <citation type="submission" date="2017-11" db="EMBL/GenBank/DDBJ databases">
        <authorList>
            <person name="Zhu W."/>
        </authorList>
    </citation>
    <scope>NUCLEOTIDE SEQUENCE [LARGE SCALE GENOMIC DNA]</scope>
    <source>
        <strain evidence="7">160</strain>
    </source>
</reference>
<dbReference type="GO" id="GO:0003677">
    <property type="term" value="F:DNA binding"/>
    <property type="evidence" value="ECO:0007669"/>
    <property type="project" value="UniProtKB-KW"/>
</dbReference>
<dbReference type="SMART" id="SM00487">
    <property type="entry name" value="DEXDc"/>
    <property type="match status" value="1"/>
</dbReference>
<gene>
    <name evidence="6" type="ORF">CUC15_14285</name>
</gene>
<dbReference type="GO" id="GO:0016787">
    <property type="term" value="F:hydrolase activity"/>
    <property type="evidence" value="ECO:0007669"/>
    <property type="project" value="InterPro"/>
</dbReference>
<evidence type="ECO:0000313" key="6">
    <source>
        <dbReference type="EMBL" id="AXI10023.1"/>
    </source>
</evidence>
<evidence type="ECO:0000259" key="4">
    <source>
        <dbReference type="PROSITE" id="PS51192"/>
    </source>
</evidence>
<dbReference type="PROSITE" id="PS51194">
    <property type="entry name" value="HELICASE_CTER"/>
    <property type="match status" value="1"/>
</dbReference>
<sequence length="473" mass="53475">MFNNQPLPENAQLDKLSFLLSGKLLLRKEIQLQDKNLQQLLKAKLLIQVKSITKRNFVHQCIRCGNQKPSLFATIPCQQCKNTHLYCRKCIEMGRVLECEPLYEWNGKSPIWTRHVTPSSWEGELTAVQQKAAMRIEIAIKNQEKELLCWAVCGSGKTEMLFPGIIEALKLGKRICIATPRADVVRELKPRIQQAFANVAVQALYGGSDEKEATAQLIIATTHQLLRFKDAFDLLIIDEIDAFPFHADPSLPFAANRAKADQSTTLYLTATPRAEHRTRINHKKLAHIFVPIRFHGHPLPIPKMNMVFSLKKDLKNNNPPAAFLNWIRKRQNPSRQLLIFVPTIRLAEQLQGTLANKLLKEQIIPTKNKLLFVHAEDSDRAEKVNQFRMKELYVLITTTILERGVTFPSVDVAILDAGHVVFDEAALVQIAGRAGRSADDPTGEVIFFHDGKTEAMVQAIKSIKMMNKRGGFA</sequence>
<dbReference type="Gene3D" id="3.40.50.300">
    <property type="entry name" value="P-loop containing nucleotide triphosphate hydrolases"/>
    <property type="match status" value="2"/>
</dbReference>
<dbReference type="InterPro" id="IPR001650">
    <property type="entry name" value="Helicase_C-like"/>
</dbReference>
<dbReference type="InterPro" id="IPR006935">
    <property type="entry name" value="Helicase/UvrB_N"/>
</dbReference>
<dbReference type="PANTHER" id="PTHR30580">
    <property type="entry name" value="PRIMOSOMAL PROTEIN N"/>
    <property type="match status" value="1"/>
</dbReference>
<dbReference type="EMBL" id="CP024848">
    <property type="protein sequence ID" value="AXI10023.1"/>
    <property type="molecule type" value="Genomic_DNA"/>
</dbReference>
<evidence type="ECO:0000256" key="2">
    <source>
        <dbReference type="ARBA" id="ARBA00022840"/>
    </source>
</evidence>
<accession>A0A345PJ43</accession>
<dbReference type="GO" id="GO:0043138">
    <property type="term" value="F:3'-5' DNA helicase activity"/>
    <property type="evidence" value="ECO:0007669"/>
    <property type="project" value="TreeGrafter"/>
</dbReference>
<keyword evidence="3" id="KW-0238">DNA-binding</keyword>
<organism evidence="6 7">
    <name type="scientific">Oceanobacillus zhaokaii</name>
    <dbReference type="NCBI Taxonomy" id="2052660"/>
    <lineage>
        <taxon>Bacteria</taxon>
        <taxon>Bacillati</taxon>
        <taxon>Bacillota</taxon>
        <taxon>Bacilli</taxon>
        <taxon>Bacillales</taxon>
        <taxon>Bacillaceae</taxon>
        <taxon>Oceanobacillus</taxon>
    </lineage>
</organism>
<dbReference type="GO" id="GO:0006270">
    <property type="term" value="P:DNA replication initiation"/>
    <property type="evidence" value="ECO:0007669"/>
    <property type="project" value="TreeGrafter"/>
</dbReference>
<dbReference type="OrthoDB" id="2077914at2"/>
<evidence type="ECO:0000256" key="1">
    <source>
        <dbReference type="ARBA" id="ARBA00022741"/>
    </source>
</evidence>
<name>A0A345PJ43_9BACI</name>
<dbReference type="GO" id="GO:0006302">
    <property type="term" value="P:double-strand break repair"/>
    <property type="evidence" value="ECO:0007669"/>
    <property type="project" value="TreeGrafter"/>
</dbReference>
<dbReference type="InterPro" id="IPR014001">
    <property type="entry name" value="Helicase_ATP-bd"/>
</dbReference>
<feature type="domain" description="Helicase C-terminal" evidence="5">
    <location>
        <begin position="319"/>
        <end position="473"/>
    </location>
</feature>
<protein>
    <submittedName>
        <fullName evidence="6">DNA/RNA helicase</fullName>
    </submittedName>
</protein>
<dbReference type="InterPro" id="IPR027417">
    <property type="entry name" value="P-loop_NTPase"/>
</dbReference>
<dbReference type="RefSeq" id="WP_114917310.1">
    <property type="nucleotide sequence ID" value="NZ_CP024848.1"/>
</dbReference>
<keyword evidence="7" id="KW-1185">Reference proteome</keyword>
<evidence type="ECO:0000259" key="5">
    <source>
        <dbReference type="PROSITE" id="PS51194"/>
    </source>
</evidence>
<dbReference type="SUPFAM" id="SSF52540">
    <property type="entry name" value="P-loop containing nucleoside triphosphate hydrolases"/>
    <property type="match status" value="1"/>
</dbReference>
<dbReference type="AlphaFoldDB" id="A0A345PJ43"/>
<dbReference type="Pfam" id="PF00271">
    <property type="entry name" value="Helicase_C"/>
    <property type="match status" value="1"/>
</dbReference>
<keyword evidence="1" id="KW-0547">Nucleotide-binding</keyword>
<dbReference type="SMART" id="SM00490">
    <property type="entry name" value="HELICc"/>
    <property type="match status" value="1"/>
</dbReference>
<dbReference type="KEGG" id="ocn:CUC15_14285"/>
<evidence type="ECO:0000256" key="3">
    <source>
        <dbReference type="ARBA" id="ARBA00023125"/>
    </source>
</evidence>
<dbReference type="Pfam" id="PF04851">
    <property type="entry name" value="ResIII"/>
    <property type="match status" value="1"/>
</dbReference>
<dbReference type="Proteomes" id="UP000253908">
    <property type="component" value="Chromosome"/>
</dbReference>
<keyword evidence="6" id="KW-0378">Hydrolase</keyword>
<evidence type="ECO:0000313" key="7">
    <source>
        <dbReference type="Proteomes" id="UP000253908"/>
    </source>
</evidence>
<dbReference type="PROSITE" id="PS51192">
    <property type="entry name" value="HELICASE_ATP_BIND_1"/>
    <property type="match status" value="1"/>
</dbReference>
<dbReference type="GO" id="GO:0005524">
    <property type="term" value="F:ATP binding"/>
    <property type="evidence" value="ECO:0007669"/>
    <property type="project" value="UniProtKB-KW"/>
</dbReference>
<keyword evidence="2" id="KW-0067">ATP-binding</keyword>
<dbReference type="GO" id="GO:0006310">
    <property type="term" value="P:DNA recombination"/>
    <property type="evidence" value="ECO:0007669"/>
    <property type="project" value="TreeGrafter"/>
</dbReference>
<dbReference type="PANTHER" id="PTHR30580:SF1">
    <property type="entry name" value="COMF OPERON PROTEIN 1"/>
    <property type="match status" value="1"/>
</dbReference>
<keyword evidence="6" id="KW-0347">Helicase</keyword>